<dbReference type="AlphaFoldDB" id="A0A6M5YLG1"/>
<accession>A0A6M5YLG1</accession>
<gene>
    <name evidence="1" type="ORF">FTUN_2332</name>
</gene>
<dbReference type="Proteomes" id="UP000503447">
    <property type="component" value="Chromosome"/>
</dbReference>
<reference evidence="2" key="1">
    <citation type="submission" date="2020-05" db="EMBL/GenBank/DDBJ databases">
        <title>Frigoriglobus tundricola gen. nov., sp. nov., a psychrotolerant cellulolytic planctomycete of the family Gemmataceae with two divergent copies of 16S rRNA gene.</title>
        <authorList>
            <person name="Kulichevskaya I.S."/>
            <person name="Ivanova A.A."/>
            <person name="Naumoff D.G."/>
            <person name="Beletsky A.V."/>
            <person name="Rijpstra W.I.C."/>
            <person name="Sinninghe Damste J.S."/>
            <person name="Mardanov A.V."/>
            <person name="Ravin N.V."/>
            <person name="Dedysh S.N."/>
        </authorList>
    </citation>
    <scope>NUCLEOTIDE SEQUENCE [LARGE SCALE GENOMIC DNA]</scope>
    <source>
        <strain evidence="2">PL17</strain>
    </source>
</reference>
<protein>
    <submittedName>
        <fullName evidence="1">Uncharacterized protein</fullName>
    </submittedName>
</protein>
<keyword evidence="2" id="KW-1185">Reference proteome</keyword>
<dbReference type="KEGG" id="ftj:FTUN_2332"/>
<organism evidence="1 2">
    <name type="scientific">Frigoriglobus tundricola</name>
    <dbReference type="NCBI Taxonomy" id="2774151"/>
    <lineage>
        <taxon>Bacteria</taxon>
        <taxon>Pseudomonadati</taxon>
        <taxon>Planctomycetota</taxon>
        <taxon>Planctomycetia</taxon>
        <taxon>Gemmatales</taxon>
        <taxon>Gemmataceae</taxon>
        <taxon>Frigoriglobus</taxon>
    </lineage>
</organism>
<sequence length="41" mass="4547">MTQPAQMKTQFSLLVVCVGRVICGVFCPSGSGTRNPFRHRH</sequence>
<dbReference type="EMBL" id="CP053452">
    <property type="protein sequence ID" value="QJW94808.1"/>
    <property type="molecule type" value="Genomic_DNA"/>
</dbReference>
<proteinExistence type="predicted"/>
<evidence type="ECO:0000313" key="1">
    <source>
        <dbReference type="EMBL" id="QJW94808.1"/>
    </source>
</evidence>
<name>A0A6M5YLG1_9BACT</name>
<evidence type="ECO:0000313" key="2">
    <source>
        <dbReference type="Proteomes" id="UP000503447"/>
    </source>
</evidence>